<dbReference type="InterPro" id="IPR023614">
    <property type="entry name" value="Porin_dom_sf"/>
</dbReference>
<accession>A0A318D7D3</accession>
<name>A0A318D7D3_9GAMM</name>
<evidence type="ECO:0000313" key="2">
    <source>
        <dbReference type="EMBL" id="PXF63845.1"/>
    </source>
</evidence>
<dbReference type="Pfam" id="PF07396">
    <property type="entry name" value="Porin_O_P"/>
    <property type="match status" value="1"/>
</dbReference>
<comment type="caution">
    <text evidence="2">The sequence shown here is derived from an EMBL/GenBank/DDBJ whole genome shotgun (WGS) entry which is preliminary data.</text>
</comment>
<feature type="signal peptide" evidence="1">
    <location>
        <begin position="1"/>
        <end position="20"/>
    </location>
</feature>
<proteinExistence type="predicted"/>
<keyword evidence="1" id="KW-0732">Signal</keyword>
<dbReference type="AlphaFoldDB" id="A0A318D7D3"/>
<dbReference type="Gene3D" id="2.40.160.10">
    <property type="entry name" value="Porin"/>
    <property type="match status" value="1"/>
</dbReference>
<sequence>MRLKLITVAVAAIMSTPAYAETEAQAKAGGGIKINSDDVTIKVGGRLQYDMDWFDDEAFTGSNDSGSDSEIRRARLFISGEHGDWEAKLKADFKDNGDTKLDDAYIRYNGWDDLALTLGKHKEPFGLEDQTSSKDITAIERTMIINALAPGKNYGASLGSASNDFTWQFGVFDHGDEGGNIATGITGRMTFAPIVSKDEVLHLGAGFRQSRLAGNTFSDADQRLEVHTADEKVGSGTIVGESITAYNLELAYASGPFHMQAEYFDGEVDGGVNPDTDIDGYYAQFGYVLTGESRPYSKGKFKRVTPKGSAGAWEVFGRLSHYAPGSDEADTYTLGLNYYANKAVRIGVNYVNGDMNEGGVNKDGNAIALRVQYVF</sequence>
<evidence type="ECO:0000313" key="3">
    <source>
        <dbReference type="Proteomes" id="UP000247689"/>
    </source>
</evidence>
<dbReference type="Proteomes" id="UP000247689">
    <property type="component" value="Unassembled WGS sequence"/>
</dbReference>
<gene>
    <name evidence="2" type="ORF">DL796_01490</name>
</gene>
<reference evidence="2 3" key="1">
    <citation type="submission" date="2018-05" db="EMBL/GenBank/DDBJ databases">
        <title>Kangiella spongicola genome sequence.</title>
        <authorList>
            <person name="Maclea K.S."/>
            <person name="Goen A.E."/>
            <person name="Kelley C."/>
            <person name="Underriner A."/>
            <person name="Silverwood T."/>
            <person name="Trachtenberg A.M."/>
        </authorList>
    </citation>
    <scope>NUCLEOTIDE SEQUENCE [LARGE SCALE GENOMIC DNA]</scope>
    <source>
        <strain evidence="2 3">ATCC BAA-2076</strain>
    </source>
</reference>
<evidence type="ECO:0000256" key="1">
    <source>
        <dbReference type="SAM" id="SignalP"/>
    </source>
</evidence>
<dbReference type="InterPro" id="IPR010870">
    <property type="entry name" value="Porin_O/P"/>
</dbReference>
<dbReference type="OrthoDB" id="9807854at2"/>
<dbReference type="EMBL" id="QICH01000001">
    <property type="protein sequence ID" value="PXF63845.1"/>
    <property type="molecule type" value="Genomic_DNA"/>
</dbReference>
<dbReference type="SUPFAM" id="SSF56935">
    <property type="entry name" value="Porins"/>
    <property type="match status" value="1"/>
</dbReference>
<organism evidence="2 3">
    <name type="scientific">Kangiella spongicola</name>
    <dbReference type="NCBI Taxonomy" id="796379"/>
    <lineage>
        <taxon>Bacteria</taxon>
        <taxon>Pseudomonadati</taxon>
        <taxon>Pseudomonadota</taxon>
        <taxon>Gammaproteobacteria</taxon>
        <taxon>Kangiellales</taxon>
        <taxon>Kangiellaceae</taxon>
        <taxon>Kangiella</taxon>
    </lineage>
</organism>
<dbReference type="RefSeq" id="WP_110199286.1">
    <property type="nucleotide sequence ID" value="NZ_QICH01000001.1"/>
</dbReference>
<keyword evidence="3" id="KW-1185">Reference proteome</keyword>
<feature type="chain" id="PRO_5016394303" evidence="1">
    <location>
        <begin position="21"/>
        <end position="375"/>
    </location>
</feature>
<protein>
    <submittedName>
        <fullName evidence="2">Porin</fullName>
    </submittedName>
</protein>